<proteinExistence type="inferred from homology"/>
<keyword evidence="6" id="KW-1185">Reference proteome</keyword>
<comment type="similarity">
    <text evidence="1 3">Belongs to the short-chain dehydrogenases/reductases (SDR) family.</text>
</comment>
<name>A0A9X3TNF4_9BACL</name>
<evidence type="ECO:0000259" key="4">
    <source>
        <dbReference type="SMART" id="SM00822"/>
    </source>
</evidence>
<dbReference type="InterPro" id="IPR057326">
    <property type="entry name" value="KR_dom"/>
</dbReference>
<dbReference type="RefSeq" id="WP_271139567.1">
    <property type="nucleotide sequence ID" value="NZ_JAPYYP010000003.1"/>
</dbReference>
<comment type="caution">
    <text evidence="5">The sequence shown here is derived from an EMBL/GenBank/DDBJ whole genome shotgun (WGS) entry which is preliminary data.</text>
</comment>
<dbReference type="PRINTS" id="PR00081">
    <property type="entry name" value="GDHRDH"/>
</dbReference>
<dbReference type="InterPro" id="IPR036291">
    <property type="entry name" value="NAD(P)-bd_dom_sf"/>
</dbReference>
<dbReference type="PANTHER" id="PTHR43976">
    <property type="entry name" value="SHORT CHAIN DEHYDROGENASE"/>
    <property type="match status" value="1"/>
</dbReference>
<sequence>MTVERETRAVALVTGASSGFGLHTSVALAQAGFRVVAAMRSPEKRHDLLQTAETAGVRERIDVRRMDVTDHAGIVQTVEEIAAAYGRIDVLVNNAGFAAGGVVEEVEGDTWRAQMETNFFGTVAVTRAVLPHMRRQRRGKIINMSSVSGRTAFPGYAPYAASKFAVEGFTEALRLEVLPFGIHAVLIEPGAYKTEIWRKGFATIRMRENSPYQPMLKAVLRMSRRTAETAPPPQEVAAAVVKAALAPAPRLRYPLGRGTAAMSLLRSLLPWKWYERIVLWALHR</sequence>
<dbReference type="CDD" id="cd05374">
    <property type="entry name" value="17beta-HSD-like_SDR_c"/>
    <property type="match status" value="1"/>
</dbReference>
<dbReference type="PROSITE" id="PS00061">
    <property type="entry name" value="ADH_SHORT"/>
    <property type="match status" value="1"/>
</dbReference>
<dbReference type="Gene3D" id="3.40.50.720">
    <property type="entry name" value="NAD(P)-binding Rossmann-like Domain"/>
    <property type="match status" value="1"/>
</dbReference>
<dbReference type="InterPro" id="IPR020904">
    <property type="entry name" value="Sc_DH/Rdtase_CS"/>
</dbReference>
<dbReference type="SUPFAM" id="SSF51735">
    <property type="entry name" value="NAD(P)-binding Rossmann-fold domains"/>
    <property type="match status" value="1"/>
</dbReference>
<dbReference type="PRINTS" id="PR00080">
    <property type="entry name" value="SDRFAMILY"/>
</dbReference>
<dbReference type="PANTHER" id="PTHR43976:SF16">
    <property type="entry name" value="SHORT-CHAIN DEHYDROGENASE_REDUCTASE FAMILY PROTEIN"/>
    <property type="match status" value="1"/>
</dbReference>
<evidence type="ECO:0000313" key="6">
    <source>
        <dbReference type="Proteomes" id="UP001151071"/>
    </source>
</evidence>
<evidence type="ECO:0000313" key="5">
    <source>
        <dbReference type="EMBL" id="MDA5107593.1"/>
    </source>
</evidence>
<dbReference type="AlphaFoldDB" id="A0A9X3TNF4"/>
<feature type="domain" description="Ketoreductase" evidence="4">
    <location>
        <begin position="9"/>
        <end position="190"/>
    </location>
</feature>
<evidence type="ECO:0000256" key="1">
    <source>
        <dbReference type="ARBA" id="ARBA00006484"/>
    </source>
</evidence>
<keyword evidence="2" id="KW-0560">Oxidoreductase</keyword>
<dbReference type="NCBIfam" id="NF005372">
    <property type="entry name" value="PRK06914.1"/>
    <property type="match status" value="1"/>
</dbReference>
<organism evidence="5 6">
    <name type="scientific">Brevibacillus thermoruber</name>
    <dbReference type="NCBI Taxonomy" id="33942"/>
    <lineage>
        <taxon>Bacteria</taxon>
        <taxon>Bacillati</taxon>
        <taxon>Bacillota</taxon>
        <taxon>Bacilli</taxon>
        <taxon>Bacillales</taxon>
        <taxon>Paenibacillaceae</taxon>
        <taxon>Brevibacillus</taxon>
    </lineage>
</organism>
<dbReference type="InterPro" id="IPR051911">
    <property type="entry name" value="SDR_oxidoreductase"/>
</dbReference>
<dbReference type="FunFam" id="3.40.50.720:FF:000084">
    <property type="entry name" value="Short-chain dehydrogenase reductase"/>
    <property type="match status" value="1"/>
</dbReference>
<dbReference type="GO" id="GO:0016491">
    <property type="term" value="F:oxidoreductase activity"/>
    <property type="evidence" value="ECO:0007669"/>
    <property type="project" value="UniProtKB-KW"/>
</dbReference>
<dbReference type="EMBL" id="JAPYYP010000003">
    <property type="protein sequence ID" value="MDA5107593.1"/>
    <property type="molecule type" value="Genomic_DNA"/>
</dbReference>
<reference evidence="5" key="1">
    <citation type="submission" date="2022-12" db="EMBL/GenBank/DDBJ databases">
        <title>Draft genome sequence of the thermophilic strain Brevibacillus thermoruber HT42, isolated from Los Humeros, Puebla, Mexico, with biotechnological potential.</title>
        <authorList>
            <person name="Lara Sanchez J."/>
            <person name="Solis Palacios R."/>
            <person name="Bustos Baena A.S."/>
            <person name="Ruz Baez A.E."/>
            <person name="Espinosa Luna G."/>
            <person name="Oliart Ros R.M."/>
        </authorList>
    </citation>
    <scope>NUCLEOTIDE SEQUENCE</scope>
    <source>
        <strain evidence="5">HT42</strain>
    </source>
</reference>
<dbReference type="SMART" id="SM00822">
    <property type="entry name" value="PKS_KR"/>
    <property type="match status" value="1"/>
</dbReference>
<dbReference type="Pfam" id="PF00106">
    <property type="entry name" value="adh_short"/>
    <property type="match status" value="1"/>
</dbReference>
<dbReference type="GO" id="GO:0008206">
    <property type="term" value="P:bile acid metabolic process"/>
    <property type="evidence" value="ECO:0007669"/>
    <property type="project" value="UniProtKB-ARBA"/>
</dbReference>
<gene>
    <name evidence="5" type="ORF">O3V59_04405</name>
</gene>
<accession>A0A9X3TNF4</accession>
<dbReference type="Proteomes" id="UP001151071">
    <property type="component" value="Unassembled WGS sequence"/>
</dbReference>
<evidence type="ECO:0000256" key="3">
    <source>
        <dbReference type="RuleBase" id="RU000363"/>
    </source>
</evidence>
<evidence type="ECO:0000256" key="2">
    <source>
        <dbReference type="ARBA" id="ARBA00023002"/>
    </source>
</evidence>
<protein>
    <submittedName>
        <fullName evidence="5">SDR family oxidoreductase</fullName>
    </submittedName>
</protein>
<dbReference type="InterPro" id="IPR002347">
    <property type="entry name" value="SDR_fam"/>
</dbReference>